<comment type="caution">
    <text evidence="2">The sequence shown here is derived from an EMBL/GenBank/DDBJ whole genome shotgun (WGS) entry which is preliminary data.</text>
</comment>
<proteinExistence type="predicted"/>
<dbReference type="EMBL" id="MNAD01000367">
    <property type="protein sequence ID" value="OJT13750.1"/>
    <property type="molecule type" value="Genomic_DNA"/>
</dbReference>
<feature type="compositionally biased region" description="Polar residues" evidence="1">
    <location>
        <begin position="1"/>
        <end position="17"/>
    </location>
</feature>
<feature type="region of interest" description="Disordered" evidence="1">
    <location>
        <begin position="1"/>
        <end position="63"/>
    </location>
</feature>
<dbReference type="STRING" id="154538.A0A1M2W1V6"/>
<dbReference type="AlphaFoldDB" id="A0A1M2W1V6"/>
<reference evidence="2 3" key="1">
    <citation type="submission" date="2016-10" db="EMBL/GenBank/DDBJ databases">
        <title>Genome sequence of the basidiomycete white-rot fungus Trametes pubescens.</title>
        <authorList>
            <person name="Makela M.R."/>
            <person name="Granchi Z."/>
            <person name="Peng M."/>
            <person name="De Vries R.P."/>
            <person name="Grigoriev I."/>
            <person name="Riley R."/>
            <person name="Hilden K."/>
        </authorList>
    </citation>
    <scope>NUCLEOTIDE SEQUENCE [LARGE SCALE GENOMIC DNA]</scope>
    <source>
        <strain evidence="2 3">FBCC735</strain>
    </source>
</reference>
<sequence>MSAVTPSNPSRSQSPTLSACERADAPIDDDITNTSDDERTVEKLRGKQKSKARTPPVRGASRAKRMDWSVVPAVVEYLNDQHAAWLLCTSPEHRDVIRNTSTEYVISTWEFLGLTKGDVREAIKNWFRVSQERTLARF</sequence>
<keyword evidence="3" id="KW-1185">Reference proteome</keyword>
<name>A0A1M2W1V6_TRAPU</name>
<accession>A0A1M2W1V6</accession>
<evidence type="ECO:0000313" key="3">
    <source>
        <dbReference type="Proteomes" id="UP000184267"/>
    </source>
</evidence>
<evidence type="ECO:0000313" key="2">
    <source>
        <dbReference type="EMBL" id="OJT13750.1"/>
    </source>
</evidence>
<feature type="compositionally biased region" description="Basic and acidic residues" evidence="1">
    <location>
        <begin position="36"/>
        <end position="45"/>
    </location>
</feature>
<evidence type="ECO:0000256" key="1">
    <source>
        <dbReference type="SAM" id="MobiDB-lite"/>
    </source>
</evidence>
<organism evidence="2 3">
    <name type="scientific">Trametes pubescens</name>
    <name type="common">White-rot fungus</name>
    <dbReference type="NCBI Taxonomy" id="154538"/>
    <lineage>
        <taxon>Eukaryota</taxon>
        <taxon>Fungi</taxon>
        <taxon>Dikarya</taxon>
        <taxon>Basidiomycota</taxon>
        <taxon>Agaricomycotina</taxon>
        <taxon>Agaricomycetes</taxon>
        <taxon>Polyporales</taxon>
        <taxon>Polyporaceae</taxon>
        <taxon>Trametes</taxon>
    </lineage>
</organism>
<dbReference type="Proteomes" id="UP000184267">
    <property type="component" value="Unassembled WGS sequence"/>
</dbReference>
<protein>
    <submittedName>
        <fullName evidence="2">Uncharacterized protein</fullName>
    </submittedName>
</protein>
<gene>
    <name evidence="2" type="ORF">TRAPUB_9705</name>
</gene>